<organism evidence="1 2">
    <name type="scientific">Catharanthus roseus</name>
    <name type="common">Madagascar periwinkle</name>
    <name type="synonym">Vinca rosea</name>
    <dbReference type="NCBI Taxonomy" id="4058"/>
    <lineage>
        <taxon>Eukaryota</taxon>
        <taxon>Viridiplantae</taxon>
        <taxon>Streptophyta</taxon>
        <taxon>Embryophyta</taxon>
        <taxon>Tracheophyta</taxon>
        <taxon>Spermatophyta</taxon>
        <taxon>Magnoliopsida</taxon>
        <taxon>eudicotyledons</taxon>
        <taxon>Gunneridae</taxon>
        <taxon>Pentapetalae</taxon>
        <taxon>asterids</taxon>
        <taxon>lamiids</taxon>
        <taxon>Gentianales</taxon>
        <taxon>Apocynaceae</taxon>
        <taxon>Rauvolfioideae</taxon>
        <taxon>Vinceae</taxon>
        <taxon>Catharanthinae</taxon>
        <taxon>Catharanthus</taxon>
    </lineage>
</organism>
<name>A0ACC0BFC2_CATRO</name>
<protein>
    <submittedName>
        <fullName evidence="1">Uncharacterized protein</fullName>
    </submittedName>
</protein>
<proteinExistence type="predicted"/>
<gene>
    <name evidence="1" type="ORF">M9H77_11685</name>
</gene>
<sequence>MGLRRKQDFVKLFNHVLKDTDKVPKFEFHWRRLFEDQFMEYCQGLLAYNDGEHVYEVWRPDMIVFRHTVVYNENTLNISCTCRMFFKVGIFCSYCLHVFNIFCVQSIQDKYILKRWMKDIDVSGGSSGVGDARKGSKNDMECIEEGFKMIKDKIIAEVGPYYADSLENEGRSSGIKDPVGRRAKGVHNVRKKSIVEIKCN</sequence>
<comment type="caution">
    <text evidence="1">The sequence shown here is derived from an EMBL/GenBank/DDBJ whole genome shotgun (WGS) entry which is preliminary data.</text>
</comment>
<reference evidence="2" key="1">
    <citation type="journal article" date="2023" name="Nat. Plants">
        <title>Single-cell RNA sequencing provides a high-resolution roadmap for understanding the multicellular compartmentation of specialized metabolism.</title>
        <authorList>
            <person name="Sun S."/>
            <person name="Shen X."/>
            <person name="Li Y."/>
            <person name="Li Y."/>
            <person name="Wang S."/>
            <person name="Li R."/>
            <person name="Zhang H."/>
            <person name="Shen G."/>
            <person name="Guo B."/>
            <person name="Wei J."/>
            <person name="Xu J."/>
            <person name="St-Pierre B."/>
            <person name="Chen S."/>
            <person name="Sun C."/>
        </authorList>
    </citation>
    <scope>NUCLEOTIDE SEQUENCE [LARGE SCALE GENOMIC DNA]</scope>
</reference>
<accession>A0ACC0BFC2</accession>
<keyword evidence="2" id="KW-1185">Reference proteome</keyword>
<dbReference type="EMBL" id="CM044703">
    <property type="protein sequence ID" value="KAI5671321.1"/>
    <property type="molecule type" value="Genomic_DNA"/>
</dbReference>
<dbReference type="Proteomes" id="UP001060085">
    <property type="component" value="Linkage Group LG03"/>
</dbReference>
<evidence type="ECO:0000313" key="1">
    <source>
        <dbReference type="EMBL" id="KAI5671321.1"/>
    </source>
</evidence>
<evidence type="ECO:0000313" key="2">
    <source>
        <dbReference type="Proteomes" id="UP001060085"/>
    </source>
</evidence>